<dbReference type="SUPFAM" id="SSF46785">
    <property type="entry name" value="Winged helix' DNA-binding domain"/>
    <property type="match status" value="1"/>
</dbReference>
<dbReference type="EMBL" id="CAEZSE010000020">
    <property type="protein sequence ID" value="CAB4530807.1"/>
    <property type="molecule type" value="Genomic_DNA"/>
</dbReference>
<organism evidence="5">
    <name type="scientific">freshwater metagenome</name>
    <dbReference type="NCBI Taxonomy" id="449393"/>
    <lineage>
        <taxon>unclassified sequences</taxon>
        <taxon>metagenomes</taxon>
        <taxon>ecological metagenomes</taxon>
    </lineage>
</organism>
<keyword evidence="2" id="KW-0238">DNA-binding</keyword>
<dbReference type="CDD" id="cd07377">
    <property type="entry name" value="WHTH_GntR"/>
    <property type="match status" value="1"/>
</dbReference>
<dbReference type="InterPro" id="IPR036390">
    <property type="entry name" value="WH_DNA-bd_sf"/>
</dbReference>
<dbReference type="SMART" id="SM00345">
    <property type="entry name" value="HTH_GNTR"/>
    <property type="match status" value="1"/>
</dbReference>
<dbReference type="Pfam" id="PF07729">
    <property type="entry name" value="FCD"/>
    <property type="match status" value="1"/>
</dbReference>
<name>A0A6J6AWP4_9ZZZZ</name>
<dbReference type="AlphaFoldDB" id="A0A6J6AWP4"/>
<dbReference type="GO" id="GO:0003677">
    <property type="term" value="F:DNA binding"/>
    <property type="evidence" value="ECO:0007669"/>
    <property type="project" value="UniProtKB-KW"/>
</dbReference>
<keyword evidence="1" id="KW-0805">Transcription regulation</keyword>
<dbReference type="Gene3D" id="1.20.120.530">
    <property type="entry name" value="GntR ligand-binding domain-like"/>
    <property type="match status" value="1"/>
</dbReference>
<reference evidence="5" key="1">
    <citation type="submission" date="2020-05" db="EMBL/GenBank/DDBJ databases">
        <authorList>
            <person name="Chiriac C."/>
            <person name="Salcher M."/>
            <person name="Ghai R."/>
            <person name="Kavagutti S V."/>
        </authorList>
    </citation>
    <scope>NUCLEOTIDE SEQUENCE</scope>
</reference>
<dbReference type="Pfam" id="PF00392">
    <property type="entry name" value="GntR"/>
    <property type="match status" value="1"/>
</dbReference>
<evidence type="ECO:0000313" key="5">
    <source>
        <dbReference type="EMBL" id="CAB4530807.1"/>
    </source>
</evidence>
<dbReference type="PROSITE" id="PS50949">
    <property type="entry name" value="HTH_GNTR"/>
    <property type="match status" value="1"/>
</dbReference>
<dbReference type="PANTHER" id="PTHR43537:SF5">
    <property type="entry name" value="UXU OPERON TRANSCRIPTIONAL REGULATOR"/>
    <property type="match status" value="1"/>
</dbReference>
<dbReference type="InterPro" id="IPR036388">
    <property type="entry name" value="WH-like_DNA-bd_sf"/>
</dbReference>
<dbReference type="Gene3D" id="1.10.10.10">
    <property type="entry name" value="Winged helix-like DNA-binding domain superfamily/Winged helix DNA-binding domain"/>
    <property type="match status" value="1"/>
</dbReference>
<evidence type="ECO:0000256" key="1">
    <source>
        <dbReference type="ARBA" id="ARBA00023015"/>
    </source>
</evidence>
<dbReference type="InterPro" id="IPR000524">
    <property type="entry name" value="Tscrpt_reg_HTH_GntR"/>
</dbReference>
<sequence>MATESLSEQAYRLIRQKIVRLELAPGAVIREDVLQQQLGIGRTPIREALQRLARDQFLVVIPRRGMIVSNIDVAELSMLYETRAILEPYAARLACQRGRQEHWQKMREVLDSAAKPKITAQDQIHFDAQCHEIVWAAAGNRFLTDTLDVLYAQSDRLWHIYLSDVADMGHALDEHVEILHALESGDSDLAYKLSETHVQSFDAQVRDAVRKRLGSSSL</sequence>
<feature type="domain" description="HTH gntR-type" evidence="4">
    <location>
        <begin position="4"/>
        <end position="71"/>
    </location>
</feature>
<evidence type="ECO:0000259" key="4">
    <source>
        <dbReference type="PROSITE" id="PS50949"/>
    </source>
</evidence>
<gene>
    <name evidence="5" type="ORF">UFOPK1353_00223</name>
</gene>
<dbReference type="InterPro" id="IPR008920">
    <property type="entry name" value="TF_FadR/GntR_C"/>
</dbReference>
<evidence type="ECO:0000256" key="2">
    <source>
        <dbReference type="ARBA" id="ARBA00023125"/>
    </source>
</evidence>
<dbReference type="PANTHER" id="PTHR43537">
    <property type="entry name" value="TRANSCRIPTIONAL REGULATOR, GNTR FAMILY"/>
    <property type="match status" value="1"/>
</dbReference>
<keyword evidence="3" id="KW-0804">Transcription</keyword>
<protein>
    <submittedName>
        <fullName evidence="5">Unannotated protein</fullName>
    </submittedName>
</protein>
<proteinExistence type="predicted"/>
<dbReference type="SUPFAM" id="SSF48008">
    <property type="entry name" value="GntR ligand-binding domain-like"/>
    <property type="match status" value="1"/>
</dbReference>
<accession>A0A6J6AWP4</accession>
<dbReference type="SMART" id="SM00895">
    <property type="entry name" value="FCD"/>
    <property type="match status" value="1"/>
</dbReference>
<evidence type="ECO:0000256" key="3">
    <source>
        <dbReference type="ARBA" id="ARBA00023163"/>
    </source>
</evidence>
<dbReference type="InterPro" id="IPR011711">
    <property type="entry name" value="GntR_C"/>
</dbReference>
<dbReference type="GO" id="GO:0003700">
    <property type="term" value="F:DNA-binding transcription factor activity"/>
    <property type="evidence" value="ECO:0007669"/>
    <property type="project" value="InterPro"/>
</dbReference>